<reference evidence="2 3" key="1">
    <citation type="submission" date="2016-11" db="EMBL/GenBank/DDBJ databases">
        <title>The macronuclear genome of Stentor coeruleus: a giant cell with tiny introns.</title>
        <authorList>
            <person name="Slabodnick M."/>
            <person name="Ruby J.G."/>
            <person name="Reiff S.B."/>
            <person name="Swart E.C."/>
            <person name="Gosai S."/>
            <person name="Prabakaran S."/>
            <person name="Witkowska E."/>
            <person name="Larue G.E."/>
            <person name="Fisher S."/>
            <person name="Freeman R.M."/>
            <person name="Gunawardena J."/>
            <person name="Chu W."/>
            <person name="Stover N.A."/>
            <person name="Gregory B.D."/>
            <person name="Nowacki M."/>
            <person name="Derisi J."/>
            <person name="Roy S.W."/>
            <person name="Marshall W.F."/>
            <person name="Sood P."/>
        </authorList>
    </citation>
    <scope>NUCLEOTIDE SEQUENCE [LARGE SCALE GENOMIC DNA]</scope>
    <source>
        <strain evidence="2">WM001</strain>
    </source>
</reference>
<dbReference type="AlphaFoldDB" id="A0A1R2B1H0"/>
<keyword evidence="1" id="KW-0175">Coiled coil</keyword>
<proteinExistence type="predicted"/>
<feature type="coiled-coil region" evidence="1">
    <location>
        <begin position="254"/>
        <end position="281"/>
    </location>
</feature>
<protein>
    <submittedName>
        <fullName evidence="2">Uncharacterized protein</fullName>
    </submittedName>
</protein>
<evidence type="ECO:0000313" key="3">
    <source>
        <dbReference type="Proteomes" id="UP000187209"/>
    </source>
</evidence>
<evidence type="ECO:0000256" key="1">
    <source>
        <dbReference type="SAM" id="Coils"/>
    </source>
</evidence>
<dbReference type="EMBL" id="MPUH01001085">
    <property type="protein sequence ID" value="OMJ70460.1"/>
    <property type="molecule type" value="Genomic_DNA"/>
</dbReference>
<sequence length="550" mass="63742">MYSYSFDVPENVASIYSSFHDQSEDLQDITLNTSESEEESYQSISDKVELTESHSKYLPFRCSTAPPRPLTDIEEFRRSSDFLLLEHTVICASQLFLRSDQKYDLDSDQGQRSCKKLLNQIEKLCEVFKVSCTSRSYRNKFSKAYRVLYKENSLCYLTEILDSAQEGFPYLYVNGEKYVFSGEVLEAGSSLFQRFIKIQYILKEIYNRVCEETFAVTVEQIKQEIADTLLDFDNLWVEFEQLYVHELMAIESDARRYIEQAISQEQEVTRIENKYKELNKSPLESTELHDAKAKLVTIIGKINSVANIEGKGRDDLTIDILKAAEALIRRMSTPTRCIRNLAEKIKQSFIGLRMLLRKYSQNIEIVDPQLKNNPELVEALASFESSWERGKIYFLNSKKCNQLIFLSNIIESTSTKYQVFKEQLECSDSELFVSIPSLIVIKALEDQDRGICKSFCSPIFDETEKVGGVWKRLKRSYKYGKLAASSFTEYTEILTSIVLGEPYDQNFRNQILSPSFDNLDSTVSKIKYLAIELHRHKPTDWNRFLDIILC</sequence>
<dbReference type="Proteomes" id="UP000187209">
    <property type="component" value="Unassembled WGS sequence"/>
</dbReference>
<name>A0A1R2B1H0_9CILI</name>
<organism evidence="2 3">
    <name type="scientific">Stentor coeruleus</name>
    <dbReference type="NCBI Taxonomy" id="5963"/>
    <lineage>
        <taxon>Eukaryota</taxon>
        <taxon>Sar</taxon>
        <taxon>Alveolata</taxon>
        <taxon>Ciliophora</taxon>
        <taxon>Postciliodesmatophora</taxon>
        <taxon>Heterotrichea</taxon>
        <taxon>Heterotrichida</taxon>
        <taxon>Stentoridae</taxon>
        <taxon>Stentor</taxon>
    </lineage>
</organism>
<accession>A0A1R2B1H0</accession>
<gene>
    <name evidence="2" type="ORF">SteCoe_31556</name>
</gene>
<evidence type="ECO:0000313" key="2">
    <source>
        <dbReference type="EMBL" id="OMJ70460.1"/>
    </source>
</evidence>
<comment type="caution">
    <text evidence="2">The sequence shown here is derived from an EMBL/GenBank/DDBJ whole genome shotgun (WGS) entry which is preliminary data.</text>
</comment>
<dbReference type="OrthoDB" id="287623at2759"/>
<keyword evidence="3" id="KW-1185">Reference proteome</keyword>